<evidence type="ECO:0000256" key="1">
    <source>
        <dbReference type="ARBA" id="ARBA00006756"/>
    </source>
</evidence>
<dbReference type="AlphaFoldDB" id="A0A7I8JBZ5"/>
<comment type="function">
    <text evidence="4">Component of the exocyst complex.</text>
</comment>
<dbReference type="Proteomes" id="UP001189122">
    <property type="component" value="Unassembled WGS sequence"/>
</dbReference>
<dbReference type="PANTHER" id="PTHR12542">
    <property type="entry name" value="EXOCYST COMPLEX PROTEIN EXO70"/>
    <property type="match status" value="1"/>
</dbReference>
<dbReference type="GO" id="GO:0015031">
    <property type="term" value="P:protein transport"/>
    <property type="evidence" value="ECO:0007669"/>
    <property type="project" value="UniProtKB-KW"/>
</dbReference>
<dbReference type="SUPFAM" id="SSF74788">
    <property type="entry name" value="Cullin repeat-like"/>
    <property type="match status" value="1"/>
</dbReference>
<feature type="region of interest" description="Disordered" evidence="5">
    <location>
        <begin position="172"/>
        <end position="191"/>
    </location>
</feature>
<keyword evidence="4" id="KW-0653">Protein transport</keyword>
<evidence type="ECO:0000256" key="4">
    <source>
        <dbReference type="RuleBase" id="RU365026"/>
    </source>
</evidence>
<protein>
    <recommendedName>
        <fullName evidence="4">Exocyst subunit Exo70 family protein</fullName>
    </recommendedName>
</protein>
<dbReference type="InterPro" id="IPR004140">
    <property type="entry name" value="Exo70"/>
</dbReference>
<evidence type="ECO:0000256" key="2">
    <source>
        <dbReference type="ARBA" id="ARBA00022448"/>
    </source>
</evidence>
<dbReference type="GO" id="GO:0005546">
    <property type="term" value="F:phosphatidylinositol-4,5-bisphosphate binding"/>
    <property type="evidence" value="ECO:0007669"/>
    <property type="project" value="InterPro"/>
</dbReference>
<dbReference type="InterPro" id="IPR016159">
    <property type="entry name" value="Cullin_repeat-like_dom_sf"/>
</dbReference>
<keyword evidence="3 4" id="KW-0268">Exocytosis</keyword>
<evidence type="ECO:0000256" key="5">
    <source>
        <dbReference type="SAM" id="MobiDB-lite"/>
    </source>
</evidence>
<feature type="domain" description="Exocyst complex subunit Exo70 C-terminal" evidence="6">
    <location>
        <begin position="275"/>
        <end position="629"/>
    </location>
</feature>
<dbReference type="InterPro" id="IPR046364">
    <property type="entry name" value="Exo70_C"/>
</dbReference>
<dbReference type="GO" id="GO:0006887">
    <property type="term" value="P:exocytosis"/>
    <property type="evidence" value="ECO:0007669"/>
    <property type="project" value="UniProtKB-KW"/>
</dbReference>
<reference evidence="7 8" key="1">
    <citation type="submission" date="2019-12" db="EMBL/GenBank/DDBJ databases">
        <authorList>
            <person name="Scholz U."/>
            <person name="Mascher M."/>
            <person name="Fiebig A."/>
        </authorList>
    </citation>
    <scope>NUCLEOTIDE SEQUENCE</scope>
</reference>
<sequence>MDRGGGMVIPPVMDTLETKASFLRESLRKSQDTTEGMVKILGSLDRRLSALDSAMRPTHVRTHTIGMACGNIDKTLKSADVILRKFVSSREAEANIRKGPHEDLKTYMTAIDELRSNLYFFSSMKTFRNRDRVVNHINNILVEAILKLEEEFKRLLSAYSQALERHNLVVISPSPSHPESPGNLGDPDAGSLTEQRMENVDKTVYEIPVLIPARVLPLLHDLALEIVRTGNRQECIEAYRESHAPVLERTLKKLGVVDKEDVKRLPEALKAKTDKWIGVMRIAMKSVFAGEKQVCHQIFHDIDSLKDLCFAAAIENSVEMLLSFVHAVVRHRWPLEELIPLLDMYAVMCELRPEIETIFGGDACSKMRESALNLTRQLAKTVRIAFGDFEKRVTEEDSKINDLDGPRHSLTSYVMNFLKKLLDHRSILEICHEEPDAGNEANHGPANVIGKIITALLSNLEGKSQKYNETALRHFFLMNNVSYMVRYVRELKAEKLVGDDWVPRHRKIVQQNANKYIRAAWMPILQILTIQGSNTGGSGVGGTGGSSGVSRSLVKERFKAFNTQFEELLQRQSQWTVEGAELRESLRLWIVELFLPAYRNFIKRFGPLVDGTKNQEKFWKYTPEDAARHLPSGWSVVACGHLGGGW</sequence>
<organism evidence="7">
    <name type="scientific">Spirodela intermedia</name>
    <name type="common">Intermediate duckweed</name>
    <dbReference type="NCBI Taxonomy" id="51605"/>
    <lineage>
        <taxon>Eukaryota</taxon>
        <taxon>Viridiplantae</taxon>
        <taxon>Streptophyta</taxon>
        <taxon>Embryophyta</taxon>
        <taxon>Tracheophyta</taxon>
        <taxon>Spermatophyta</taxon>
        <taxon>Magnoliopsida</taxon>
        <taxon>Liliopsida</taxon>
        <taxon>Araceae</taxon>
        <taxon>Lemnoideae</taxon>
        <taxon>Spirodela</taxon>
    </lineage>
</organism>
<dbReference type="Pfam" id="PF20669">
    <property type="entry name" value="Exo70_N"/>
    <property type="match status" value="1"/>
</dbReference>
<dbReference type="Pfam" id="PF03081">
    <property type="entry name" value="Exo70_C"/>
    <property type="match status" value="1"/>
</dbReference>
<evidence type="ECO:0000313" key="7">
    <source>
        <dbReference type="EMBL" id="CAA2628376.1"/>
    </source>
</evidence>
<evidence type="ECO:0000259" key="6">
    <source>
        <dbReference type="Pfam" id="PF03081"/>
    </source>
</evidence>
<proteinExistence type="inferred from homology"/>
<dbReference type="EMBL" id="LR743598">
    <property type="protein sequence ID" value="CAA2628376.1"/>
    <property type="molecule type" value="Genomic_DNA"/>
</dbReference>
<dbReference type="Gene3D" id="1.20.1280.170">
    <property type="entry name" value="Exocyst complex component Exo70"/>
    <property type="match status" value="1"/>
</dbReference>
<comment type="similarity">
    <text evidence="1 4">Belongs to the EXO70 family.</text>
</comment>
<keyword evidence="8" id="KW-1185">Reference proteome</keyword>
<accession>A0A7I8JBZ5</accession>
<evidence type="ECO:0000313" key="8">
    <source>
        <dbReference type="Proteomes" id="UP001189122"/>
    </source>
</evidence>
<name>A0A7I8JBZ5_SPIIN</name>
<dbReference type="EMBL" id="CACRZD030000011">
    <property type="protein sequence ID" value="CAA6667624.1"/>
    <property type="molecule type" value="Genomic_DNA"/>
</dbReference>
<gene>
    <name evidence="7" type="ORF">SI7747_11014018</name>
</gene>
<keyword evidence="2 4" id="KW-0813">Transport</keyword>
<dbReference type="GO" id="GO:0000145">
    <property type="term" value="C:exocyst"/>
    <property type="evidence" value="ECO:0007669"/>
    <property type="project" value="InterPro"/>
</dbReference>
<evidence type="ECO:0000256" key="3">
    <source>
        <dbReference type="ARBA" id="ARBA00022483"/>
    </source>
</evidence>
<dbReference type="PANTHER" id="PTHR12542:SF41">
    <property type="entry name" value="EXOCYST COMPLEX COMPONENT 7"/>
    <property type="match status" value="1"/>
</dbReference>